<accession>A0A852SUR3</accession>
<feature type="transmembrane region" description="Helical" evidence="2">
    <location>
        <begin position="144"/>
        <end position="167"/>
    </location>
</feature>
<gene>
    <name evidence="4" type="ORF">BJ984_003478</name>
</gene>
<name>A0A852SUR3_9MICO</name>
<dbReference type="PRINTS" id="PR00173">
    <property type="entry name" value="EDTRNSPORT"/>
</dbReference>
<keyword evidence="2" id="KW-0812">Transmembrane</keyword>
<feature type="transmembrane region" description="Helical" evidence="2">
    <location>
        <begin position="187"/>
        <end position="217"/>
    </location>
</feature>
<dbReference type="SUPFAM" id="SSF81995">
    <property type="entry name" value="beta-sandwich domain of Sec23/24"/>
    <property type="match status" value="1"/>
</dbReference>
<keyword evidence="2" id="KW-0472">Membrane</keyword>
<dbReference type="EMBL" id="JACCBM010000001">
    <property type="protein sequence ID" value="NYD72320.1"/>
    <property type="molecule type" value="Genomic_DNA"/>
</dbReference>
<feature type="compositionally biased region" description="Low complexity" evidence="1">
    <location>
        <begin position="66"/>
        <end position="105"/>
    </location>
</feature>
<dbReference type="Pfam" id="PF25231">
    <property type="entry name" value="DUF7847"/>
    <property type="match status" value="1"/>
</dbReference>
<evidence type="ECO:0000313" key="4">
    <source>
        <dbReference type="EMBL" id="NYD72320.1"/>
    </source>
</evidence>
<feature type="transmembrane region" description="Helical" evidence="2">
    <location>
        <begin position="329"/>
        <end position="350"/>
    </location>
</feature>
<feature type="region of interest" description="Disordered" evidence="1">
    <location>
        <begin position="432"/>
        <end position="457"/>
    </location>
</feature>
<feature type="region of interest" description="Disordered" evidence="1">
    <location>
        <begin position="1"/>
        <end position="107"/>
    </location>
</feature>
<keyword evidence="2" id="KW-1133">Transmembrane helix</keyword>
<evidence type="ECO:0000313" key="5">
    <source>
        <dbReference type="Proteomes" id="UP000549913"/>
    </source>
</evidence>
<dbReference type="InterPro" id="IPR057169">
    <property type="entry name" value="DUF7847"/>
</dbReference>
<feature type="transmembrane region" description="Helical" evidence="2">
    <location>
        <begin position="238"/>
        <end position="269"/>
    </location>
</feature>
<evidence type="ECO:0000256" key="1">
    <source>
        <dbReference type="SAM" id="MobiDB-lite"/>
    </source>
</evidence>
<comment type="caution">
    <text evidence="4">The sequence shown here is derived from an EMBL/GenBank/DDBJ whole genome shotgun (WGS) entry which is preliminary data.</text>
</comment>
<dbReference type="AlphaFoldDB" id="A0A852SUR3"/>
<organism evidence="4 5">
    <name type="scientific">Herbiconiux flava</name>
    <dbReference type="NCBI Taxonomy" id="881268"/>
    <lineage>
        <taxon>Bacteria</taxon>
        <taxon>Bacillati</taxon>
        <taxon>Actinomycetota</taxon>
        <taxon>Actinomycetes</taxon>
        <taxon>Micrococcales</taxon>
        <taxon>Microbacteriaceae</taxon>
        <taxon>Herbiconiux</taxon>
    </lineage>
</organism>
<proteinExistence type="predicted"/>
<feature type="transmembrane region" description="Helical" evidence="2">
    <location>
        <begin position="275"/>
        <end position="296"/>
    </location>
</feature>
<dbReference type="Proteomes" id="UP000549913">
    <property type="component" value="Unassembled WGS sequence"/>
</dbReference>
<feature type="transmembrane region" description="Helical" evidence="2">
    <location>
        <begin position="378"/>
        <end position="408"/>
    </location>
</feature>
<protein>
    <recommendedName>
        <fullName evidence="3">DUF7847 domain-containing protein</fullName>
    </recommendedName>
</protein>
<dbReference type="RefSeq" id="WP_179549104.1">
    <property type="nucleotide sequence ID" value="NZ_BSEW01000002.1"/>
</dbReference>
<feature type="compositionally biased region" description="Pro residues" evidence="1">
    <location>
        <begin position="38"/>
        <end position="65"/>
    </location>
</feature>
<reference evidence="4 5" key="1">
    <citation type="submission" date="2020-07" db="EMBL/GenBank/DDBJ databases">
        <title>Sequencing the genomes of 1000 actinobacteria strains.</title>
        <authorList>
            <person name="Klenk H.-P."/>
        </authorList>
    </citation>
    <scope>NUCLEOTIDE SEQUENCE [LARGE SCALE GENOMIC DNA]</scope>
    <source>
        <strain evidence="4 5">DSM 26474</strain>
    </source>
</reference>
<feature type="compositionally biased region" description="Basic and acidic residues" evidence="1">
    <location>
        <begin position="13"/>
        <end position="30"/>
    </location>
</feature>
<keyword evidence="5" id="KW-1185">Reference proteome</keyword>
<evidence type="ECO:0000259" key="3">
    <source>
        <dbReference type="Pfam" id="PF25231"/>
    </source>
</evidence>
<sequence length="457" mass="47881">MSDGGSWAAPGAEPDRGPGEEHGERPDARADQSSTPSPVAPAPAPPSPVPPMPQYGQYAPPPQQPAPQYGQYAPPQPAQQQPAWQQQPPAWQYATPPTGYAAAPQWAPPPKPGLIPLRPLGFGTLLGAPFQVIRRNPKATFGSGLLVQLVIVLVTGVFVGVAVFWAISRSVSAEGQADADAVAAGSVGIVLVSLVVPLALSLFASALLQAVLVIEVARATLGEKRRLGELWKAAFKRTLPLAGWFAITAAAVIVVIAILVGIVLLANLVGGTGGLVVGIVVTVLLSLALVVLGAWLSTKLALVPSVIVLERVGVVRAVRRSWSLTNGNFWRTLGVIWLVSVILSVASQIIQTPFSFLLPVVMTVIDPNNTGSGIAAGIALYVLFLALTLLLGAVTSVVQAATVAVVYLDLRMRKEGLDIELQRFVESRQDGLDSWPDPYSTGPYATGTGPLPAERRA</sequence>
<feature type="domain" description="DUF7847" evidence="3">
    <location>
        <begin position="150"/>
        <end position="409"/>
    </location>
</feature>
<evidence type="ECO:0000256" key="2">
    <source>
        <dbReference type="SAM" id="Phobius"/>
    </source>
</evidence>